<keyword evidence="6" id="KW-0479">Metal-binding</keyword>
<dbReference type="GO" id="GO:0004497">
    <property type="term" value="F:monooxygenase activity"/>
    <property type="evidence" value="ECO:0007669"/>
    <property type="project" value="UniProtKB-KW"/>
</dbReference>
<dbReference type="AlphaFoldDB" id="A6K1W2"/>
<keyword evidence="12" id="KW-0472">Membrane</keyword>
<accession>A6K1W2</accession>
<evidence type="ECO:0000256" key="9">
    <source>
        <dbReference type="ARBA" id="ARBA00023002"/>
    </source>
</evidence>
<dbReference type="PANTHER" id="PTHR24300">
    <property type="entry name" value="CYTOCHROME P450 508A4-RELATED"/>
    <property type="match status" value="1"/>
</dbReference>
<evidence type="ECO:0000256" key="10">
    <source>
        <dbReference type="ARBA" id="ARBA00023004"/>
    </source>
</evidence>
<dbReference type="InterPro" id="IPR002401">
    <property type="entry name" value="Cyt_P450_E_grp-I"/>
</dbReference>
<evidence type="ECO:0000256" key="2">
    <source>
        <dbReference type="ARBA" id="ARBA00004524"/>
    </source>
</evidence>
<dbReference type="Pfam" id="PF00067">
    <property type="entry name" value="p450"/>
    <property type="match status" value="1"/>
</dbReference>
<evidence type="ECO:0000313" key="14">
    <source>
        <dbReference type="EMBL" id="EDL89770.1"/>
    </source>
</evidence>
<evidence type="ECO:0000256" key="6">
    <source>
        <dbReference type="ARBA" id="ARBA00022723"/>
    </source>
</evidence>
<evidence type="ECO:0000256" key="4">
    <source>
        <dbReference type="ARBA" id="ARBA00010617"/>
    </source>
</evidence>
<comment type="similarity">
    <text evidence="4">Belongs to the cytochrome P450 family.</text>
</comment>
<dbReference type="Gene3D" id="1.10.630.10">
    <property type="entry name" value="Cytochrome P450"/>
    <property type="match status" value="1"/>
</dbReference>
<sequence>MELLVLCVWGILLLLGLWGLLRGCAQDPSMTRQWPPGPRPLPFLGNLHLLGVTHQDRALMELSERYGPMFTIHLGSQKTVVLSGYEVVREALVGTGHELADRPPIPIFQLIQRGGGIFFSSGVHWKVARQFTVRTLQSLGIRQPPMVG</sequence>
<protein>
    <submittedName>
        <fullName evidence="14">Cytochrome P450, family 2, subfamily W, polypeptide 1 (Predicted), isoform CRA_b</fullName>
    </submittedName>
</protein>
<evidence type="ECO:0000256" key="7">
    <source>
        <dbReference type="ARBA" id="ARBA00022824"/>
    </source>
</evidence>
<dbReference type="InterPro" id="IPR050182">
    <property type="entry name" value="Cytochrome_P450_fam2"/>
</dbReference>
<dbReference type="GO" id="GO:0005506">
    <property type="term" value="F:iron ion binding"/>
    <property type="evidence" value="ECO:0007669"/>
    <property type="project" value="InterPro"/>
</dbReference>
<keyword evidence="5" id="KW-0349">Heme</keyword>
<dbReference type="PRINTS" id="PR00463">
    <property type="entry name" value="EP450I"/>
</dbReference>
<name>A6K1W2_RAT</name>
<keyword evidence="8" id="KW-0492">Microsome</keyword>
<keyword evidence="7" id="KW-0256">Endoplasmic reticulum</keyword>
<dbReference type="GO" id="GO:0020037">
    <property type="term" value="F:heme binding"/>
    <property type="evidence" value="ECO:0007669"/>
    <property type="project" value="InterPro"/>
</dbReference>
<evidence type="ECO:0000256" key="8">
    <source>
        <dbReference type="ARBA" id="ARBA00022848"/>
    </source>
</evidence>
<feature type="signal peptide" evidence="13">
    <location>
        <begin position="1"/>
        <end position="25"/>
    </location>
</feature>
<evidence type="ECO:0000256" key="3">
    <source>
        <dbReference type="ARBA" id="ARBA00004586"/>
    </source>
</evidence>
<reference evidence="14 15" key="1">
    <citation type="submission" date="2005-07" db="EMBL/GenBank/DDBJ databases">
        <authorList>
            <person name="Mural R.J."/>
            <person name="Li P.W."/>
            <person name="Adams M.D."/>
            <person name="Amanatides P.G."/>
            <person name="Baden-Tillson H."/>
            <person name="Barnstead M."/>
            <person name="Chin S.H."/>
            <person name="Dew I."/>
            <person name="Evans C.A."/>
            <person name="Ferriera S."/>
            <person name="Flanigan M."/>
            <person name="Fosler C."/>
            <person name="Glodek A."/>
            <person name="Gu Z."/>
            <person name="Holt R.A."/>
            <person name="Jennings D."/>
            <person name="Kraft C.L."/>
            <person name="Lu F."/>
            <person name="Nguyen T."/>
            <person name="Nusskern D.R."/>
            <person name="Pfannkoch C.M."/>
            <person name="Sitter C."/>
            <person name="Sutton G.G."/>
            <person name="Venter J.C."/>
            <person name="Wang Z."/>
            <person name="Woodage T."/>
            <person name="Zheng X.H."/>
            <person name="Zhong F."/>
        </authorList>
    </citation>
    <scope>NUCLEOTIDE SEQUENCE [LARGE SCALE GENOMIC DNA]</scope>
    <source>
        <strain>BN</strain>
        <strain evidence="15">Sprague-Dawley</strain>
    </source>
</reference>
<organism evidence="14 15">
    <name type="scientific">Rattus norvegicus</name>
    <name type="common">Rat</name>
    <dbReference type="NCBI Taxonomy" id="10116"/>
    <lineage>
        <taxon>Eukaryota</taxon>
        <taxon>Metazoa</taxon>
        <taxon>Chordata</taxon>
        <taxon>Craniata</taxon>
        <taxon>Vertebrata</taxon>
        <taxon>Euteleostomi</taxon>
        <taxon>Mammalia</taxon>
        <taxon>Eutheria</taxon>
        <taxon>Euarchontoglires</taxon>
        <taxon>Glires</taxon>
        <taxon>Rodentia</taxon>
        <taxon>Myomorpha</taxon>
        <taxon>Muroidea</taxon>
        <taxon>Muridae</taxon>
        <taxon>Murinae</taxon>
        <taxon>Rattus</taxon>
    </lineage>
</organism>
<evidence type="ECO:0000256" key="11">
    <source>
        <dbReference type="ARBA" id="ARBA00023033"/>
    </source>
</evidence>
<feature type="non-terminal residue" evidence="14">
    <location>
        <position position="148"/>
    </location>
</feature>
<keyword evidence="11" id="KW-0503">Monooxygenase</keyword>
<evidence type="ECO:0000256" key="1">
    <source>
        <dbReference type="ARBA" id="ARBA00001971"/>
    </source>
</evidence>
<dbReference type="PANTHER" id="PTHR24300:SF291">
    <property type="entry name" value="CYTOCHROME P450 2W1"/>
    <property type="match status" value="1"/>
</dbReference>
<dbReference type="Proteomes" id="UP000234681">
    <property type="component" value="Chromosome 12"/>
</dbReference>
<gene>
    <name evidence="14" type="primary">Cyp2w1_predicted</name>
    <name evidence="14" type="ORF">rCG_42754</name>
</gene>
<dbReference type="InterPro" id="IPR036396">
    <property type="entry name" value="Cyt_P450_sf"/>
</dbReference>
<dbReference type="InterPro" id="IPR001128">
    <property type="entry name" value="Cyt_P450"/>
</dbReference>
<dbReference type="GO" id="GO:0005789">
    <property type="term" value="C:endoplasmic reticulum membrane"/>
    <property type="evidence" value="ECO:0007669"/>
    <property type="project" value="UniProtKB-SubCell"/>
</dbReference>
<dbReference type="GO" id="GO:0016705">
    <property type="term" value="F:oxidoreductase activity, acting on paired donors, with incorporation or reduction of molecular oxygen"/>
    <property type="evidence" value="ECO:0007669"/>
    <property type="project" value="InterPro"/>
</dbReference>
<evidence type="ECO:0000256" key="12">
    <source>
        <dbReference type="ARBA" id="ARBA00023136"/>
    </source>
</evidence>
<comment type="cofactor">
    <cofactor evidence="1">
        <name>heme</name>
        <dbReference type="ChEBI" id="CHEBI:30413"/>
    </cofactor>
</comment>
<evidence type="ECO:0000256" key="5">
    <source>
        <dbReference type="ARBA" id="ARBA00022617"/>
    </source>
</evidence>
<keyword evidence="10" id="KW-0408">Iron</keyword>
<keyword evidence="9" id="KW-0560">Oxidoreductase</keyword>
<evidence type="ECO:0000256" key="13">
    <source>
        <dbReference type="SAM" id="SignalP"/>
    </source>
</evidence>
<evidence type="ECO:0000313" key="15">
    <source>
        <dbReference type="Proteomes" id="UP000234681"/>
    </source>
</evidence>
<comment type="subcellular location">
    <subcellularLocation>
        <location evidence="3">Endoplasmic reticulum membrane</location>
    </subcellularLocation>
    <subcellularLocation>
        <location evidence="2">Microsome membrane</location>
    </subcellularLocation>
</comment>
<proteinExistence type="inferred from homology"/>
<dbReference type="EMBL" id="CH474012">
    <property type="protein sequence ID" value="EDL89770.1"/>
    <property type="molecule type" value="Genomic_DNA"/>
</dbReference>
<keyword evidence="13" id="KW-0732">Signal</keyword>
<dbReference type="SUPFAM" id="SSF48264">
    <property type="entry name" value="Cytochrome P450"/>
    <property type="match status" value="1"/>
</dbReference>
<feature type="chain" id="PRO_5039903901" evidence="13">
    <location>
        <begin position="26"/>
        <end position="148"/>
    </location>
</feature>